<dbReference type="EC" id="1.4.3.19" evidence="5"/>
<keyword evidence="8" id="KW-1185">Reference proteome</keyword>
<dbReference type="RefSeq" id="WP_367576285.1">
    <property type="nucleotide sequence ID" value="NZ_FMYM01000005.1"/>
</dbReference>
<keyword evidence="2" id="KW-0784">Thiamine biosynthesis</keyword>
<dbReference type="InterPro" id="IPR012727">
    <property type="entry name" value="Gly_oxidase_ThiO"/>
</dbReference>
<dbReference type="SUPFAM" id="SSF51905">
    <property type="entry name" value="FAD/NAD(P)-binding domain"/>
    <property type="match status" value="1"/>
</dbReference>
<comment type="pathway">
    <text evidence="1">Cofactor biosynthesis; thiamine diphosphate biosynthesis.</text>
</comment>
<evidence type="ECO:0000256" key="2">
    <source>
        <dbReference type="ARBA" id="ARBA00022977"/>
    </source>
</evidence>
<dbReference type="GO" id="GO:0009228">
    <property type="term" value="P:thiamine biosynthetic process"/>
    <property type="evidence" value="ECO:0007669"/>
    <property type="project" value="UniProtKB-KW"/>
</dbReference>
<dbReference type="PANTHER" id="PTHR13847:SF289">
    <property type="entry name" value="GLYCINE OXIDASE"/>
    <property type="match status" value="1"/>
</dbReference>
<name>A0A1G6IUY6_9BACI</name>
<dbReference type="UniPathway" id="UPA00060"/>
<evidence type="ECO:0000259" key="6">
    <source>
        <dbReference type="Pfam" id="PF01266"/>
    </source>
</evidence>
<dbReference type="NCBIfam" id="TIGR02352">
    <property type="entry name" value="thiamin_ThiO"/>
    <property type="match status" value="1"/>
</dbReference>
<comment type="catalytic activity">
    <reaction evidence="4">
        <text>glycine + O2 + H2O = glyoxylate + H2O2 + NH4(+)</text>
        <dbReference type="Rhea" id="RHEA:11532"/>
        <dbReference type="ChEBI" id="CHEBI:15377"/>
        <dbReference type="ChEBI" id="CHEBI:15379"/>
        <dbReference type="ChEBI" id="CHEBI:16240"/>
        <dbReference type="ChEBI" id="CHEBI:28938"/>
        <dbReference type="ChEBI" id="CHEBI:36655"/>
        <dbReference type="ChEBI" id="CHEBI:57305"/>
        <dbReference type="EC" id="1.4.3.19"/>
    </reaction>
</comment>
<evidence type="ECO:0000313" key="7">
    <source>
        <dbReference type="EMBL" id="SDC10230.1"/>
    </source>
</evidence>
<evidence type="ECO:0000256" key="3">
    <source>
        <dbReference type="ARBA" id="ARBA00023002"/>
    </source>
</evidence>
<organism evidence="7 8">
    <name type="scientific">Shouchella lonarensis</name>
    <dbReference type="NCBI Taxonomy" id="1464122"/>
    <lineage>
        <taxon>Bacteria</taxon>
        <taxon>Bacillati</taxon>
        <taxon>Bacillota</taxon>
        <taxon>Bacilli</taxon>
        <taxon>Bacillales</taxon>
        <taxon>Bacillaceae</taxon>
        <taxon>Shouchella</taxon>
    </lineage>
</organism>
<evidence type="ECO:0000256" key="4">
    <source>
        <dbReference type="ARBA" id="ARBA00049872"/>
    </source>
</evidence>
<dbReference type="InterPro" id="IPR006076">
    <property type="entry name" value="FAD-dep_OxRdtase"/>
</dbReference>
<keyword evidence="3" id="KW-0560">Oxidoreductase</keyword>
<evidence type="ECO:0000256" key="5">
    <source>
        <dbReference type="ARBA" id="ARBA00050018"/>
    </source>
</evidence>
<dbReference type="GO" id="GO:0043799">
    <property type="term" value="F:glycine oxidase activity"/>
    <property type="evidence" value="ECO:0007669"/>
    <property type="project" value="UniProtKB-EC"/>
</dbReference>
<gene>
    <name evidence="7" type="ORF">SAMN05421737_105172</name>
</gene>
<dbReference type="Gene3D" id="3.50.50.60">
    <property type="entry name" value="FAD/NAD(P)-binding domain"/>
    <property type="match status" value="1"/>
</dbReference>
<dbReference type="AlphaFoldDB" id="A0A1G6IUY6"/>
<reference evidence="8" key="1">
    <citation type="submission" date="2016-09" db="EMBL/GenBank/DDBJ databases">
        <authorList>
            <person name="Varghese N."/>
            <person name="Submissions S."/>
        </authorList>
    </citation>
    <scope>NUCLEOTIDE SEQUENCE [LARGE SCALE GENOMIC DNA]</scope>
    <source>
        <strain evidence="8">25nlg</strain>
    </source>
</reference>
<evidence type="ECO:0000256" key="1">
    <source>
        <dbReference type="ARBA" id="ARBA00004948"/>
    </source>
</evidence>
<dbReference type="GO" id="GO:0050660">
    <property type="term" value="F:flavin adenine dinucleotide binding"/>
    <property type="evidence" value="ECO:0007669"/>
    <property type="project" value="InterPro"/>
</dbReference>
<proteinExistence type="predicted"/>
<dbReference type="Proteomes" id="UP000242662">
    <property type="component" value="Unassembled WGS sequence"/>
</dbReference>
<sequence>MNVIVLGGGVIGLASALALAEAGMKVTLLEKAQCGGQASGAAAGMLAPYSEIGEDPDDFFHLCQASLRLFPQWQAYVKECTGRDFAYTRSGSLYLVYHEADLLALSTRQAWQSMFGVKSTVLTQAEVCERVPSIAPDVVGALYYPEEAHIYAPDYVLALEGACRKKGVIIREELGFIALHDVRESGVSVKIGAREVLHADRIVVATGAWTECFAEKLNLSLPIYPIRGQICAYHANPLPTEHMLYTSQGYLVPKMNGTMVSGASEDIAGFNTEITEKGITRLKRWNKKILPYLAAEEPFHTWAGLRPATQDGYPFIGPLENYPSIYMACGHYRNGILLSAITAKVITEQMQQKKPTIKLDAFCLERFSYV</sequence>
<feature type="domain" description="FAD dependent oxidoreductase" evidence="6">
    <location>
        <begin position="3"/>
        <end position="348"/>
    </location>
</feature>
<protein>
    <recommendedName>
        <fullName evidence="5">glycine oxidase</fullName>
        <ecNumber evidence="5">1.4.3.19</ecNumber>
    </recommendedName>
</protein>
<dbReference type="Pfam" id="PF01266">
    <property type="entry name" value="DAO"/>
    <property type="match status" value="1"/>
</dbReference>
<dbReference type="SUPFAM" id="SSF54373">
    <property type="entry name" value="FAD-linked reductases, C-terminal domain"/>
    <property type="match status" value="1"/>
</dbReference>
<dbReference type="STRING" id="1464122.SAMN05421737_105172"/>
<dbReference type="Gene3D" id="3.30.9.10">
    <property type="entry name" value="D-Amino Acid Oxidase, subunit A, domain 2"/>
    <property type="match status" value="1"/>
</dbReference>
<dbReference type="GO" id="GO:0009229">
    <property type="term" value="P:thiamine diphosphate biosynthetic process"/>
    <property type="evidence" value="ECO:0007669"/>
    <property type="project" value="UniProtKB-UniPathway"/>
</dbReference>
<dbReference type="PANTHER" id="PTHR13847">
    <property type="entry name" value="SARCOSINE DEHYDROGENASE-RELATED"/>
    <property type="match status" value="1"/>
</dbReference>
<evidence type="ECO:0000313" key="8">
    <source>
        <dbReference type="Proteomes" id="UP000242662"/>
    </source>
</evidence>
<dbReference type="GO" id="GO:0005737">
    <property type="term" value="C:cytoplasm"/>
    <property type="evidence" value="ECO:0007669"/>
    <property type="project" value="TreeGrafter"/>
</dbReference>
<dbReference type="EMBL" id="FMYM01000005">
    <property type="protein sequence ID" value="SDC10230.1"/>
    <property type="molecule type" value="Genomic_DNA"/>
</dbReference>
<accession>A0A1G6IUY6</accession>
<dbReference type="InterPro" id="IPR036188">
    <property type="entry name" value="FAD/NAD-bd_sf"/>
</dbReference>